<protein>
    <submittedName>
        <fullName evidence="1">Uncharacterized protein</fullName>
    </submittedName>
</protein>
<keyword evidence="2" id="KW-1185">Reference proteome</keyword>
<dbReference type="AlphaFoldDB" id="A0A067DGD2"/>
<evidence type="ECO:0000313" key="1">
    <source>
        <dbReference type="EMBL" id="KDO40605.1"/>
    </source>
</evidence>
<dbReference type="Proteomes" id="UP000027120">
    <property type="component" value="Unassembled WGS sequence"/>
</dbReference>
<dbReference type="EMBL" id="KK785892">
    <property type="protein sequence ID" value="KDO40605.1"/>
    <property type="molecule type" value="Genomic_DNA"/>
</dbReference>
<evidence type="ECO:0000313" key="2">
    <source>
        <dbReference type="Proteomes" id="UP000027120"/>
    </source>
</evidence>
<accession>A0A067DGD2</accession>
<proteinExistence type="predicted"/>
<gene>
    <name evidence="1" type="ORF">CISIN_1g032715mg</name>
</gene>
<name>A0A067DGD2_CITSI</name>
<organism evidence="1 2">
    <name type="scientific">Citrus sinensis</name>
    <name type="common">Sweet orange</name>
    <name type="synonym">Citrus aurantium var. sinensis</name>
    <dbReference type="NCBI Taxonomy" id="2711"/>
    <lineage>
        <taxon>Eukaryota</taxon>
        <taxon>Viridiplantae</taxon>
        <taxon>Streptophyta</taxon>
        <taxon>Embryophyta</taxon>
        <taxon>Tracheophyta</taxon>
        <taxon>Spermatophyta</taxon>
        <taxon>Magnoliopsida</taxon>
        <taxon>eudicotyledons</taxon>
        <taxon>Gunneridae</taxon>
        <taxon>Pentapetalae</taxon>
        <taxon>rosids</taxon>
        <taxon>malvids</taxon>
        <taxon>Sapindales</taxon>
        <taxon>Rutaceae</taxon>
        <taxon>Aurantioideae</taxon>
        <taxon>Citrus</taxon>
    </lineage>
</organism>
<reference evidence="1 2" key="1">
    <citation type="submission" date="2014-04" db="EMBL/GenBank/DDBJ databases">
        <authorList>
            <consortium name="International Citrus Genome Consortium"/>
            <person name="Gmitter F."/>
            <person name="Chen C."/>
            <person name="Farmerie W."/>
            <person name="Harkins T."/>
            <person name="Desany B."/>
            <person name="Mohiuddin M."/>
            <person name="Kodira C."/>
            <person name="Borodovsky M."/>
            <person name="Lomsadze A."/>
            <person name="Burns P."/>
            <person name="Jenkins J."/>
            <person name="Prochnik S."/>
            <person name="Shu S."/>
            <person name="Chapman J."/>
            <person name="Pitluck S."/>
            <person name="Schmutz J."/>
            <person name="Rokhsar D."/>
        </authorList>
    </citation>
    <scope>NUCLEOTIDE SEQUENCE</scope>
</reference>
<sequence length="135" mass="15293">MPSPTTHYFSSIIIHPHKTQSTTPHINVVPSSSPHSLCPPLHHTPLIYSPINFCFPPIPTPNTCHPPPTLPLPSLLHMLPPTRFPPPHPHMFYPTTNHETQPTQYYSLKPKPTFPTHKPKIWKRVMGVIAFGQKL</sequence>